<evidence type="ECO:0000256" key="3">
    <source>
        <dbReference type="ARBA" id="ARBA00011738"/>
    </source>
</evidence>
<dbReference type="AlphaFoldDB" id="A0A2P9ARF6"/>
<evidence type="ECO:0000256" key="10">
    <source>
        <dbReference type="ARBA" id="ARBA00023125"/>
    </source>
</evidence>
<evidence type="ECO:0000256" key="11">
    <source>
        <dbReference type="ARBA" id="ARBA00023163"/>
    </source>
</evidence>
<keyword evidence="9 13" id="KW-0805">Transcription regulation</keyword>
<dbReference type="Gene3D" id="3.30.1490.190">
    <property type="match status" value="1"/>
</dbReference>
<evidence type="ECO:0000256" key="5">
    <source>
        <dbReference type="ARBA" id="ARBA00022490"/>
    </source>
</evidence>
<evidence type="ECO:0000256" key="2">
    <source>
        <dbReference type="ARBA" id="ARBA00007957"/>
    </source>
</evidence>
<sequence>MCRSKGLRITGPRRIIISVISEMADYPDIVELHRRIQAVNRRISLSTVYRNLRQLVEAGMVIRHTFEHGRSRYELAGRLHHDHLVDHKTGKLIEFHSPELETLLDNLAAQHGYKVVGHRLQVYVEASTAADPQD</sequence>
<evidence type="ECO:0000256" key="9">
    <source>
        <dbReference type="ARBA" id="ARBA00023015"/>
    </source>
</evidence>
<dbReference type="Gene3D" id="1.10.10.10">
    <property type="entry name" value="Winged helix-like DNA-binding domain superfamily/Winged helix DNA-binding domain"/>
    <property type="match status" value="1"/>
</dbReference>
<evidence type="ECO:0000256" key="4">
    <source>
        <dbReference type="ARBA" id="ARBA00020910"/>
    </source>
</evidence>
<keyword evidence="15" id="KW-1185">Reference proteome</keyword>
<dbReference type="GO" id="GO:0005829">
    <property type="term" value="C:cytosol"/>
    <property type="evidence" value="ECO:0007669"/>
    <property type="project" value="TreeGrafter"/>
</dbReference>
<dbReference type="CDD" id="cd07153">
    <property type="entry name" value="Fur_like"/>
    <property type="match status" value="1"/>
</dbReference>
<dbReference type="Pfam" id="PF01475">
    <property type="entry name" value="FUR"/>
    <property type="match status" value="1"/>
</dbReference>
<accession>A0A2P9ARF6</accession>
<dbReference type="InterPro" id="IPR036390">
    <property type="entry name" value="WH_DNA-bd_sf"/>
</dbReference>
<dbReference type="GO" id="GO:1900376">
    <property type="term" value="P:regulation of secondary metabolite biosynthetic process"/>
    <property type="evidence" value="ECO:0007669"/>
    <property type="project" value="TreeGrafter"/>
</dbReference>
<dbReference type="GO" id="GO:0008270">
    <property type="term" value="F:zinc ion binding"/>
    <property type="evidence" value="ECO:0007669"/>
    <property type="project" value="TreeGrafter"/>
</dbReference>
<dbReference type="EMBL" id="FUIG01000044">
    <property type="protein sequence ID" value="SJM33751.1"/>
    <property type="molecule type" value="Genomic_DNA"/>
</dbReference>
<feature type="binding site" evidence="12">
    <location>
        <position position="101"/>
    </location>
    <ligand>
        <name>Fe cation</name>
        <dbReference type="ChEBI" id="CHEBI:24875"/>
    </ligand>
</feature>
<keyword evidence="6 13" id="KW-0678">Repressor</keyword>
<dbReference type="GO" id="GO:0003700">
    <property type="term" value="F:DNA-binding transcription factor activity"/>
    <property type="evidence" value="ECO:0007669"/>
    <property type="project" value="UniProtKB-UniRule"/>
</dbReference>
<proteinExistence type="inferred from homology"/>
<keyword evidence="11 13" id="KW-0804">Transcription</keyword>
<keyword evidence="5 13" id="KW-0963">Cytoplasm</keyword>
<dbReference type="SUPFAM" id="SSF46785">
    <property type="entry name" value="Winged helix' DNA-binding domain"/>
    <property type="match status" value="1"/>
</dbReference>
<name>A0A2P9ARF6_9HYPH</name>
<dbReference type="InterPro" id="IPR002481">
    <property type="entry name" value="FUR"/>
</dbReference>
<gene>
    <name evidence="13 14" type="primary">fur</name>
    <name evidence="14" type="ORF">BQ8482_360152</name>
</gene>
<dbReference type="GO" id="GO:0045892">
    <property type="term" value="P:negative regulation of DNA-templated transcription"/>
    <property type="evidence" value="ECO:0007669"/>
    <property type="project" value="TreeGrafter"/>
</dbReference>
<feature type="binding site" evidence="12">
    <location>
        <position position="80"/>
    </location>
    <ligand>
        <name>Fe cation</name>
        <dbReference type="ChEBI" id="CHEBI:24875"/>
    </ligand>
</feature>
<comment type="similarity">
    <text evidence="2 13">Belongs to the Fur family.</text>
</comment>
<dbReference type="Proteomes" id="UP000245698">
    <property type="component" value="Unassembled WGS sequence"/>
</dbReference>
<dbReference type="InterPro" id="IPR043135">
    <property type="entry name" value="Fur_C"/>
</dbReference>
<evidence type="ECO:0000256" key="6">
    <source>
        <dbReference type="ARBA" id="ARBA00022491"/>
    </source>
</evidence>
<feature type="binding site" evidence="12">
    <location>
        <position position="118"/>
    </location>
    <ligand>
        <name>Fe cation</name>
        <dbReference type="ChEBI" id="CHEBI:24875"/>
    </ligand>
</feature>
<comment type="subcellular location">
    <subcellularLocation>
        <location evidence="1 13">Cytoplasm</location>
    </subcellularLocation>
</comment>
<protein>
    <recommendedName>
        <fullName evidence="4 13">Ferric uptake regulation protein</fullName>
    </recommendedName>
</protein>
<keyword evidence="12 13" id="KW-0408">Iron</keyword>
<comment type="subunit">
    <text evidence="3 13">Homodimer.</text>
</comment>
<evidence type="ECO:0000313" key="14">
    <source>
        <dbReference type="EMBL" id="SJM33751.1"/>
    </source>
</evidence>
<evidence type="ECO:0000256" key="7">
    <source>
        <dbReference type="ARBA" id="ARBA00022723"/>
    </source>
</evidence>
<dbReference type="InterPro" id="IPR036388">
    <property type="entry name" value="WH-like_DNA-bd_sf"/>
</dbReference>
<comment type="cofactor">
    <cofactor evidence="12">
        <name>Mn(2+)</name>
        <dbReference type="ChEBI" id="CHEBI:29035"/>
    </cofactor>
    <cofactor evidence="12">
        <name>Fe(2+)</name>
        <dbReference type="ChEBI" id="CHEBI:29033"/>
    </cofactor>
    <text evidence="12">Binds 1 Mn(2+) or Fe(2+) ion per subunit.</text>
</comment>
<evidence type="ECO:0000313" key="15">
    <source>
        <dbReference type="Proteomes" id="UP000245698"/>
    </source>
</evidence>
<organism evidence="14 15">
    <name type="scientific">Mesorhizobium delmotii</name>
    <dbReference type="NCBI Taxonomy" id="1631247"/>
    <lineage>
        <taxon>Bacteria</taxon>
        <taxon>Pseudomonadati</taxon>
        <taxon>Pseudomonadota</taxon>
        <taxon>Alphaproteobacteria</taxon>
        <taxon>Hyphomicrobiales</taxon>
        <taxon>Phyllobacteriaceae</taxon>
        <taxon>Mesorhizobium</taxon>
    </lineage>
</organism>
<keyword evidence="10 13" id="KW-0238">DNA-binding</keyword>
<evidence type="ECO:0000256" key="1">
    <source>
        <dbReference type="ARBA" id="ARBA00004496"/>
    </source>
</evidence>
<reference evidence="15" key="1">
    <citation type="submission" date="2016-12" db="EMBL/GenBank/DDBJ databases">
        <authorList>
            <person name="Brunel B."/>
        </authorList>
    </citation>
    <scope>NUCLEOTIDE SEQUENCE [LARGE SCALE GENOMIC DNA]</scope>
</reference>
<dbReference type="PANTHER" id="PTHR33202:SF2">
    <property type="entry name" value="FERRIC UPTAKE REGULATION PROTEIN"/>
    <property type="match status" value="1"/>
</dbReference>
<dbReference type="PANTHER" id="PTHR33202">
    <property type="entry name" value="ZINC UPTAKE REGULATION PROTEIN"/>
    <property type="match status" value="1"/>
</dbReference>
<keyword evidence="8 13" id="KW-0862">Zinc</keyword>
<evidence type="ECO:0000256" key="13">
    <source>
        <dbReference type="RuleBase" id="RU364037"/>
    </source>
</evidence>
<dbReference type="GO" id="GO:0000976">
    <property type="term" value="F:transcription cis-regulatory region binding"/>
    <property type="evidence" value="ECO:0007669"/>
    <property type="project" value="TreeGrafter"/>
</dbReference>
<evidence type="ECO:0000256" key="12">
    <source>
        <dbReference type="PIRSR" id="PIRSR602481-2"/>
    </source>
</evidence>
<keyword evidence="7 12" id="KW-0479">Metal-binding</keyword>
<evidence type="ECO:0000256" key="8">
    <source>
        <dbReference type="ARBA" id="ARBA00022833"/>
    </source>
</evidence>
<feature type="binding site" evidence="12">
    <location>
        <position position="82"/>
    </location>
    <ligand>
        <name>Fe cation</name>
        <dbReference type="ChEBI" id="CHEBI:24875"/>
    </ligand>
</feature>